<keyword evidence="2" id="KW-1185">Reference proteome</keyword>
<accession>A0ACB9CTK3</accession>
<reference evidence="1 2" key="2">
    <citation type="journal article" date="2022" name="Mol. Ecol. Resour.">
        <title>The genomes of chicory, endive, great burdock and yacon provide insights into Asteraceae paleo-polyploidization history and plant inulin production.</title>
        <authorList>
            <person name="Fan W."/>
            <person name="Wang S."/>
            <person name="Wang H."/>
            <person name="Wang A."/>
            <person name="Jiang F."/>
            <person name="Liu H."/>
            <person name="Zhao H."/>
            <person name="Xu D."/>
            <person name="Zhang Y."/>
        </authorList>
    </citation>
    <scope>NUCLEOTIDE SEQUENCE [LARGE SCALE GENOMIC DNA]</scope>
    <source>
        <strain evidence="2">cv. Punajuju</strain>
        <tissue evidence="1">Leaves</tissue>
    </source>
</reference>
<sequence length="513" mass="57284">MKTLQGFCIAFGSSQNPSTDSTKIQQMMVLKFLVAEENLRELTCFKRRSLSTKKQIVKQVNLRISAFAQFLIDLELFRDYVAAIRERDPAKCWPFGTICEFKDLNTQYVATASQLPESSSWISLKVAEDTNAPKLPEVEIFKGKEVAFEAPTAFLEISIGNEIPLETATELTKGNDIDIETETAMGSYLNELLLDTVLALLEISKGNKAQLETGTEFAFEILKEKETPFENATAFELELTEEKDTDYETDTATEIIDFNELEDGMGEIVSDGATELVNLSEPANGENVNGGCINEIGMISDDANSGKTSKRMKKRKFRLLSELLRDLAGPHVQPTVHFPDKVDEPNVKSNVHFHTEISDKSDEDFTIDVEDDSDDDTLGMFLRKRKAVKVASRRSGPRKYYKKKKKPRVTKLLNRRPNRTRTKRTKPHTLEADMALVPKRKKCGPYDSPGGTGRSIVGQPVVEVGGSKDPDPGTGPVVVVDTPGKQFTLVCTCNKNPADFTLMVRGNKYLRRC</sequence>
<gene>
    <name evidence="1" type="ORF">L2E82_27643</name>
</gene>
<protein>
    <submittedName>
        <fullName evidence="1">Uncharacterized protein</fullName>
    </submittedName>
</protein>
<organism evidence="1 2">
    <name type="scientific">Cichorium intybus</name>
    <name type="common">Chicory</name>
    <dbReference type="NCBI Taxonomy" id="13427"/>
    <lineage>
        <taxon>Eukaryota</taxon>
        <taxon>Viridiplantae</taxon>
        <taxon>Streptophyta</taxon>
        <taxon>Embryophyta</taxon>
        <taxon>Tracheophyta</taxon>
        <taxon>Spermatophyta</taxon>
        <taxon>Magnoliopsida</taxon>
        <taxon>eudicotyledons</taxon>
        <taxon>Gunneridae</taxon>
        <taxon>Pentapetalae</taxon>
        <taxon>asterids</taxon>
        <taxon>campanulids</taxon>
        <taxon>Asterales</taxon>
        <taxon>Asteraceae</taxon>
        <taxon>Cichorioideae</taxon>
        <taxon>Cichorieae</taxon>
        <taxon>Cichoriinae</taxon>
        <taxon>Cichorium</taxon>
    </lineage>
</organism>
<proteinExistence type="predicted"/>
<dbReference type="Proteomes" id="UP001055811">
    <property type="component" value="Linkage Group LG05"/>
</dbReference>
<name>A0ACB9CTK3_CICIN</name>
<evidence type="ECO:0000313" key="1">
    <source>
        <dbReference type="EMBL" id="KAI3737634.1"/>
    </source>
</evidence>
<comment type="caution">
    <text evidence="1">The sequence shown here is derived from an EMBL/GenBank/DDBJ whole genome shotgun (WGS) entry which is preliminary data.</text>
</comment>
<reference evidence="2" key="1">
    <citation type="journal article" date="2022" name="Mol. Ecol. Resour.">
        <title>The genomes of chicory, endive, great burdock and yacon provide insights into Asteraceae palaeo-polyploidization history and plant inulin production.</title>
        <authorList>
            <person name="Fan W."/>
            <person name="Wang S."/>
            <person name="Wang H."/>
            <person name="Wang A."/>
            <person name="Jiang F."/>
            <person name="Liu H."/>
            <person name="Zhao H."/>
            <person name="Xu D."/>
            <person name="Zhang Y."/>
        </authorList>
    </citation>
    <scope>NUCLEOTIDE SEQUENCE [LARGE SCALE GENOMIC DNA]</scope>
    <source>
        <strain evidence="2">cv. Punajuju</strain>
    </source>
</reference>
<evidence type="ECO:0000313" key="2">
    <source>
        <dbReference type="Proteomes" id="UP001055811"/>
    </source>
</evidence>
<dbReference type="EMBL" id="CM042013">
    <property type="protein sequence ID" value="KAI3737634.1"/>
    <property type="molecule type" value="Genomic_DNA"/>
</dbReference>